<dbReference type="Pfam" id="PF03031">
    <property type="entry name" value="NIF"/>
    <property type="match status" value="1"/>
</dbReference>
<keyword evidence="1" id="KW-0811">Translocation</keyword>
<dbReference type="GO" id="GO:0015031">
    <property type="term" value="P:protein transport"/>
    <property type="evidence" value="ECO:0007669"/>
    <property type="project" value="UniProtKB-KW"/>
</dbReference>
<dbReference type="InterPro" id="IPR050365">
    <property type="entry name" value="TIM50"/>
</dbReference>
<evidence type="ECO:0000256" key="1">
    <source>
        <dbReference type="RuleBase" id="RU365079"/>
    </source>
</evidence>
<keyword evidence="1" id="KW-0496">Mitochondrion</keyword>
<comment type="subunit">
    <text evidence="1">Component of the TIM23 complex.</text>
</comment>
<comment type="function">
    <text evidence="1">Essential component of the TIM23 complex, a complex that mediates the translocation of transit peptide-containing proteins across the mitochondrial inner membrane.</text>
</comment>
<comment type="caution">
    <text evidence="3">The sequence shown here is derived from an EMBL/GenBank/DDBJ whole genome shotgun (WGS) entry which is preliminary data.</text>
</comment>
<dbReference type="FunFam" id="3.40.50.1000:FF:000257">
    <property type="entry name" value="Haloacid dehalogenase-like hydrolase (HAD) superfamily protein"/>
    <property type="match status" value="1"/>
</dbReference>
<reference evidence="5 6" key="1">
    <citation type="journal article" date="2020" name="bioRxiv">
        <title>Sequence and annotation of 42 cannabis genomes reveals extensive copy number variation in cannabinoid synthesis and pathogen resistance genes.</title>
        <authorList>
            <person name="Mckernan K.J."/>
            <person name="Helbert Y."/>
            <person name="Kane L.T."/>
            <person name="Ebling H."/>
            <person name="Zhang L."/>
            <person name="Liu B."/>
            <person name="Eaton Z."/>
            <person name="Mclaughlin S."/>
            <person name="Kingan S."/>
            <person name="Baybayan P."/>
            <person name="Concepcion G."/>
            <person name="Jordan M."/>
            <person name="Riva A."/>
            <person name="Barbazuk W."/>
            <person name="Harkins T."/>
        </authorList>
    </citation>
    <scope>NUCLEOTIDE SEQUENCE [LARGE SCALE GENOMIC DNA]</scope>
    <source>
        <strain evidence="5 6">cv. Jamaican Lion 4</strain>
        <strain evidence="3">Father</strain>
        <strain evidence="4">Mother</strain>
        <tissue evidence="3">Leaf</tissue>
    </source>
</reference>
<dbReference type="InterPro" id="IPR023214">
    <property type="entry name" value="HAD_sf"/>
</dbReference>
<dbReference type="Gene3D" id="3.40.50.1000">
    <property type="entry name" value="HAD superfamily/HAD-like"/>
    <property type="match status" value="1"/>
</dbReference>
<dbReference type="SUPFAM" id="SSF56784">
    <property type="entry name" value="HAD-like"/>
    <property type="match status" value="1"/>
</dbReference>
<evidence type="ECO:0000313" key="3">
    <source>
        <dbReference type="EMBL" id="KAF4375970.1"/>
    </source>
</evidence>
<dbReference type="PANTHER" id="PTHR12210">
    <property type="entry name" value="DULLARD PROTEIN PHOSPHATASE"/>
    <property type="match status" value="1"/>
</dbReference>
<protein>
    <recommendedName>
        <fullName evidence="1">Mitochondrial import inner membrane translocase subunit TIM50</fullName>
    </recommendedName>
</protein>
<comment type="similarity">
    <text evidence="1">Belongs to the TIM50 family.</text>
</comment>
<proteinExistence type="inferred from homology"/>
<keyword evidence="1" id="KW-0813">Transport</keyword>
<evidence type="ECO:0000313" key="5">
    <source>
        <dbReference type="Proteomes" id="UP000525078"/>
    </source>
</evidence>
<dbReference type="InterPro" id="IPR036412">
    <property type="entry name" value="HAD-like_sf"/>
</dbReference>
<keyword evidence="1" id="KW-0653">Protein transport</keyword>
<dbReference type="SMART" id="SM00577">
    <property type="entry name" value="CPDc"/>
    <property type="match status" value="1"/>
</dbReference>
<dbReference type="EMBL" id="JAATIQ010000158">
    <property type="protein sequence ID" value="KAF4375970.1"/>
    <property type="molecule type" value="Genomic_DNA"/>
</dbReference>
<dbReference type="GO" id="GO:0005744">
    <property type="term" value="C:TIM23 mitochondrial import inner membrane translocase complex"/>
    <property type="evidence" value="ECO:0007669"/>
    <property type="project" value="UniProtKB-UniRule"/>
</dbReference>
<dbReference type="Proteomes" id="UP000583929">
    <property type="component" value="Unassembled WGS sequence"/>
</dbReference>
<dbReference type="Proteomes" id="UP000525078">
    <property type="component" value="Unassembled WGS sequence"/>
</dbReference>
<evidence type="ECO:0000259" key="2">
    <source>
        <dbReference type="PROSITE" id="PS50969"/>
    </source>
</evidence>
<dbReference type="InterPro" id="IPR004274">
    <property type="entry name" value="FCP1_dom"/>
</dbReference>
<sequence>MVAMDDGPGVNVAPLVSRYQSMEMSTMSGVSPGEKNLWSLQKRVWCLRILSLTPELPIKDLNRTLSHHLPEAQPSFRQDNPISKVKPFQISIFPSFNNYLSALFSSIPSQFTLTIYGLNRQENMIKGASTFMHINPVMVDSIEKSTENMRSFKTTTSLPMSNGEVKVMIEANRTLQPSVVRSFEMDIDKTKNPEQLTLVKRKKRRRRRRKTKPSSVVQNTTLVQELSEVDCPSRDDHLSTILTTLSLFREINTKAAVNTSGIVNTINGENATAGFFHTSFPRMPFTRSKKKLLVLDINGLLADIVTPPPKEYKADTNIKRRAIFSRPSCRDFLNFCFERFEVGVWSSRSEYSSTFILCPILVCKIASKVIDYLMGDMKHKLLFCWDLSRCTATEFRTLENRHKTLVFKELRRIWEKHDPDLPWEKGEYNETNTLLLDDSPYKALLNPAYTAVFPHSYNFQNWSDNSLGAGGDIRVYLEKLSAAEDVQKFVEQNPFGQMPISESNESWGFYFKVMSAMYSLPRSI</sequence>
<organism evidence="3 6">
    <name type="scientific">Cannabis sativa</name>
    <name type="common">Hemp</name>
    <name type="synonym">Marijuana</name>
    <dbReference type="NCBI Taxonomy" id="3483"/>
    <lineage>
        <taxon>Eukaryota</taxon>
        <taxon>Viridiplantae</taxon>
        <taxon>Streptophyta</taxon>
        <taxon>Embryophyta</taxon>
        <taxon>Tracheophyta</taxon>
        <taxon>Spermatophyta</taxon>
        <taxon>Magnoliopsida</taxon>
        <taxon>eudicotyledons</taxon>
        <taxon>Gunneridae</taxon>
        <taxon>Pentapetalae</taxon>
        <taxon>rosids</taxon>
        <taxon>fabids</taxon>
        <taxon>Rosales</taxon>
        <taxon>Cannabaceae</taxon>
        <taxon>Cannabis</taxon>
    </lineage>
</organism>
<gene>
    <name evidence="4" type="ORF">F8388_010116</name>
    <name evidence="3" type="ORF">G4B88_029334</name>
</gene>
<feature type="domain" description="FCP1 homology" evidence="2">
    <location>
        <begin position="286"/>
        <end position="480"/>
    </location>
</feature>
<comment type="subcellular location">
    <subcellularLocation>
        <location evidence="1">Mitochondrion inner membrane</location>
        <topology evidence="1">Single-pass membrane protein</topology>
    </subcellularLocation>
</comment>
<dbReference type="EMBL" id="JAATIP010000044">
    <property type="protein sequence ID" value="KAF4385560.1"/>
    <property type="molecule type" value="Genomic_DNA"/>
</dbReference>
<keyword evidence="6" id="KW-1185">Reference proteome</keyword>
<dbReference type="AlphaFoldDB" id="A0A7J6G1P7"/>
<evidence type="ECO:0000313" key="6">
    <source>
        <dbReference type="Proteomes" id="UP000583929"/>
    </source>
</evidence>
<evidence type="ECO:0000313" key="4">
    <source>
        <dbReference type="EMBL" id="KAF4385560.1"/>
    </source>
</evidence>
<keyword evidence="1" id="KW-0809">Transit peptide</keyword>
<accession>A0A7J6G1P7</accession>
<name>A0A7J6G1P7_CANSA</name>
<dbReference type="PROSITE" id="PS50969">
    <property type="entry name" value="FCP1"/>
    <property type="match status" value="1"/>
</dbReference>